<name>Q6ZVY2_HUMAN</name>
<organism evidence="1">
    <name type="scientific">Homo sapiens</name>
    <name type="common">Human</name>
    <dbReference type="NCBI Taxonomy" id="9606"/>
    <lineage>
        <taxon>Eukaryota</taxon>
        <taxon>Metazoa</taxon>
        <taxon>Chordata</taxon>
        <taxon>Craniata</taxon>
        <taxon>Vertebrata</taxon>
        <taxon>Euteleostomi</taxon>
        <taxon>Mammalia</taxon>
        <taxon>Eutheria</taxon>
        <taxon>Euarchontoglires</taxon>
        <taxon>Primates</taxon>
        <taxon>Haplorrhini</taxon>
        <taxon>Catarrhini</taxon>
        <taxon>Hominidae</taxon>
        <taxon>Homo</taxon>
    </lineage>
</organism>
<evidence type="ECO:0000313" key="1">
    <source>
        <dbReference type="EMBL" id="BAC85726.1"/>
    </source>
</evidence>
<accession>Q6ZVY2</accession>
<sequence length="142" mass="15263">MWSLPHPTWTLDSTCYAAAPAWASFSPRTDSDIPHCSTTLHGHPPHPAWALTPYSRPPPAMSGHPPHPSWACKLHITCPHAWIPFSPHMASDTPPWTAILQGSTSSPAQACWPPAWMLFFTGPALTPPGASCAGVFLTLLGL</sequence>
<protein>
    <submittedName>
        <fullName evidence="1">cDNA FLJ41930 fis, clone PERIC2004379</fullName>
    </submittedName>
</protein>
<proteinExistence type="evidence at transcript level"/>
<dbReference type="EMBL" id="AK123924">
    <property type="protein sequence ID" value="BAC85726.1"/>
    <property type="molecule type" value="mRNA"/>
</dbReference>
<dbReference type="AlphaFoldDB" id="Q6ZVY2"/>
<reference evidence="1" key="1">
    <citation type="submission" date="2003-07" db="EMBL/GenBank/DDBJ databases">
        <title>NEDO human cDNA sequencing project.</title>
        <authorList>
            <person name="Kanehori K."/>
            <person name="Ishibashi T."/>
            <person name="Chiba Y."/>
            <person name="Fujimori K."/>
            <person name="Hiraoka S."/>
            <person name="Tanai H."/>
            <person name="Watanabe S."/>
            <person name="Ishida S."/>
            <person name="Ono Y."/>
            <person name="Hotuta T."/>
            <person name="Watanabe M."/>
            <person name="Sugiyama T."/>
            <person name="Irie R."/>
            <person name="Otsuki T."/>
            <person name="Sato H."/>
            <person name="Wakamatsu A."/>
            <person name="Ishii S."/>
            <person name="Yamamoto J."/>
            <person name="Isono Y."/>
            <person name="Kawai-Hio Y."/>
            <person name="Saito K."/>
            <person name="Nishikawa T."/>
            <person name="Kimura K."/>
            <person name="Matsuo K."/>
            <person name="Nakamura Y."/>
            <person name="Sekine M."/>
            <person name="Kikuchi H."/>
            <person name="Kanda K."/>
            <person name="Wagatsuma M."/>
            <person name="Takahashi-Fujii A."/>
            <person name="Oshima A."/>
            <person name="Sugiyama A."/>
            <person name="Kawakami B."/>
            <person name="Suzuki Y."/>
            <person name="Sugano S."/>
            <person name="Nagahari K."/>
            <person name="Masuho Y."/>
            <person name="Nagai K."/>
            <person name="Isogai T."/>
        </authorList>
    </citation>
    <scope>NUCLEOTIDE SEQUENCE</scope>
    <source>
        <tissue evidence="1">Pericardium</tissue>
    </source>
</reference>